<keyword evidence="3" id="KW-0347">Helicase</keyword>
<name>A0A7W5CFC4_9BACL</name>
<dbReference type="PANTHER" id="PTHR11070:SF2">
    <property type="entry name" value="ATP-DEPENDENT DNA HELICASE SRS2"/>
    <property type="match status" value="1"/>
</dbReference>
<evidence type="ECO:0000313" key="7">
    <source>
        <dbReference type="EMBL" id="MBB3156225.1"/>
    </source>
</evidence>
<accession>A0A7W5CFC4</accession>
<dbReference type="GO" id="GO:0043138">
    <property type="term" value="F:3'-5' DNA helicase activity"/>
    <property type="evidence" value="ECO:0007669"/>
    <property type="project" value="TreeGrafter"/>
</dbReference>
<dbReference type="InterPro" id="IPR011528">
    <property type="entry name" value="NERD"/>
</dbReference>
<keyword evidence="2" id="KW-0378">Hydrolase</keyword>
<dbReference type="Gene3D" id="3.40.50.300">
    <property type="entry name" value="P-loop containing nucleotide triphosphate hydrolases"/>
    <property type="match status" value="2"/>
</dbReference>
<gene>
    <name evidence="7" type="ORF">FHS16_006347</name>
</gene>
<evidence type="ECO:0000256" key="3">
    <source>
        <dbReference type="ARBA" id="ARBA00022806"/>
    </source>
</evidence>
<evidence type="ECO:0000256" key="2">
    <source>
        <dbReference type="ARBA" id="ARBA00022801"/>
    </source>
</evidence>
<comment type="caution">
    <text evidence="7">The sequence shown here is derived from an EMBL/GenBank/DDBJ whole genome shotgun (WGS) entry which is preliminary data.</text>
</comment>
<evidence type="ECO:0000259" key="6">
    <source>
        <dbReference type="Pfam" id="PF13361"/>
    </source>
</evidence>
<sequence>MAYMIPEVIRKSATAGERLVFRTLKTNLAEDYVVYFEPEIEGDRPDFVIIGPDLGLLVLDVADYTKSSIVHLDTDEWQLHSSAGRMETVENPYKQARNRARRIARELKDDPQLALHREGQAGVLKFACGHGTVFTRMEQEDFERLGLCDVISPTFVLCRNDIDADRDGFSADLLIEKIHGMFTDWSRKRYMLTLADMQAIRSHLYPEVRLSSEFRQLGNEQDQLLLSLHRIEAMDVHQELAAQLLSDEGNAAAGIGSKSLMLVNRAKIIAKHHPEWKILILSHSHTISGSLQKMVDELMEEPADLFDWVMLEEQKDDKKRKHNVEVYHFHEWLSKVLNVREAGIAGLIEKLESKEAILPTYDAILIDKGQQFERDWLRLLNQLLVPSMAAASTELKERSRILSVNYRNTAQIVQFAWSFYQQHSLLDNKMQEGSIDGVALIPPHSTRRKGPEPAIVRCRNLQEELEAVVKRIQYLHSERKVPYREMAILYRVKNNYYSSYIDLIRKELRRQCLPFQWLSEENTNTVRVSGDSTDAIAISSVDDARGREFRAVFLVNTENMPYALEEAEERETARFYMAMTRALDWLFISYSGDSRFTLYLDEIQQQRKEKKLASNKMG</sequence>
<dbReference type="SUPFAM" id="SSF52540">
    <property type="entry name" value="P-loop containing nucleoside triphosphate hydrolases"/>
    <property type="match status" value="1"/>
</dbReference>
<dbReference type="InterPro" id="IPR000212">
    <property type="entry name" value="DNA_helicase_UvrD/REP"/>
</dbReference>
<keyword evidence="4" id="KW-0067">ATP-binding</keyword>
<feature type="domain" description="NERD" evidence="5">
    <location>
        <begin position="14"/>
        <end position="109"/>
    </location>
</feature>
<evidence type="ECO:0000313" key="8">
    <source>
        <dbReference type="Proteomes" id="UP000518605"/>
    </source>
</evidence>
<evidence type="ECO:0000259" key="5">
    <source>
        <dbReference type="Pfam" id="PF08378"/>
    </source>
</evidence>
<proteinExistence type="predicted"/>
<dbReference type="InterPro" id="IPR014017">
    <property type="entry name" value="DNA_helicase_UvrD-like_C"/>
</dbReference>
<feature type="domain" description="UvrD-like helicase C-terminal" evidence="6">
    <location>
        <begin position="402"/>
        <end position="520"/>
    </location>
</feature>
<evidence type="ECO:0000256" key="1">
    <source>
        <dbReference type="ARBA" id="ARBA00022741"/>
    </source>
</evidence>
<organism evidence="7 8">
    <name type="scientific">Paenibacillus endophyticus</name>
    <dbReference type="NCBI Taxonomy" id="1294268"/>
    <lineage>
        <taxon>Bacteria</taxon>
        <taxon>Bacillati</taxon>
        <taxon>Bacillota</taxon>
        <taxon>Bacilli</taxon>
        <taxon>Bacillales</taxon>
        <taxon>Paenibacillaceae</taxon>
        <taxon>Paenibacillus</taxon>
    </lineage>
</organism>
<evidence type="ECO:0000256" key="4">
    <source>
        <dbReference type="ARBA" id="ARBA00022840"/>
    </source>
</evidence>
<dbReference type="AlphaFoldDB" id="A0A7W5CFC4"/>
<protein>
    <recommendedName>
        <fullName evidence="9">DNA helicase</fullName>
    </recommendedName>
</protein>
<dbReference type="GO" id="GO:0005524">
    <property type="term" value="F:ATP binding"/>
    <property type="evidence" value="ECO:0007669"/>
    <property type="project" value="UniProtKB-KW"/>
</dbReference>
<dbReference type="PANTHER" id="PTHR11070">
    <property type="entry name" value="UVRD / RECB / PCRA DNA HELICASE FAMILY MEMBER"/>
    <property type="match status" value="1"/>
</dbReference>
<dbReference type="GO" id="GO:0016787">
    <property type="term" value="F:hydrolase activity"/>
    <property type="evidence" value="ECO:0007669"/>
    <property type="project" value="UniProtKB-KW"/>
</dbReference>
<dbReference type="Pfam" id="PF13361">
    <property type="entry name" value="UvrD_C"/>
    <property type="match status" value="2"/>
</dbReference>
<dbReference type="GO" id="GO:0005829">
    <property type="term" value="C:cytosol"/>
    <property type="evidence" value="ECO:0007669"/>
    <property type="project" value="TreeGrafter"/>
</dbReference>
<keyword evidence="1" id="KW-0547">Nucleotide-binding</keyword>
<dbReference type="GO" id="GO:0000725">
    <property type="term" value="P:recombinational repair"/>
    <property type="evidence" value="ECO:0007669"/>
    <property type="project" value="TreeGrafter"/>
</dbReference>
<feature type="domain" description="UvrD-like helicase C-terminal" evidence="6">
    <location>
        <begin position="531"/>
        <end position="591"/>
    </location>
</feature>
<dbReference type="GO" id="GO:0003677">
    <property type="term" value="F:DNA binding"/>
    <property type="evidence" value="ECO:0007669"/>
    <property type="project" value="InterPro"/>
</dbReference>
<dbReference type="RefSeq" id="WP_183571490.1">
    <property type="nucleotide sequence ID" value="NZ_CBCSLB010000038.1"/>
</dbReference>
<reference evidence="7 8" key="1">
    <citation type="submission" date="2020-08" db="EMBL/GenBank/DDBJ databases">
        <title>Genomic Encyclopedia of Type Strains, Phase III (KMG-III): the genomes of soil and plant-associated and newly described type strains.</title>
        <authorList>
            <person name="Whitman W."/>
        </authorList>
    </citation>
    <scope>NUCLEOTIDE SEQUENCE [LARGE SCALE GENOMIC DNA]</scope>
    <source>
        <strain evidence="7 8">CECT 8234</strain>
    </source>
</reference>
<dbReference type="Proteomes" id="UP000518605">
    <property type="component" value="Unassembled WGS sequence"/>
</dbReference>
<keyword evidence="8" id="KW-1185">Reference proteome</keyword>
<dbReference type="EMBL" id="JACHXW010000034">
    <property type="protein sequence ID" value="MBB3156225.1"/>
    <property type="molecule type" value="Genomic_DNA"/>
</dbReference>
<evidence type="ECO:0008006" key="9">
    <source>
        <dbReference type="Google" id="ProtNLM"/>
    </source>
</evidence>
<dbReference type="InterPro" id="IPR027417">
    <property type="entry name" value="P-loop_NTPase"/>
</dbReference>
<dbReference type="Pfam" id="PF08378">
    <property type="entry name" value="NERD"/>
    <property type="match status" value="1"/>
</dbReference>